<gene>
    <name evidence="1" type="ORF">HYS17_02755</name>
</gene>
<accession>A0A7T5R384</accession>
<sequence>MMEAIFGLVGVLIGSGITWFQTVWVGKQEMNRSARYLAIRIVCILDKYVEDCAAVVRDDGLNYGLRTPEGHLEPQVKSPGPPVYPDDVDWKSIDHEMMYKILSFPADVEGAEKIIRAARVVAKPPNFEDWFDERAFWYAQFGLAAYALAEDLSKKYSIQKKTYKDWNPVLELKTELEALQKRRAERFEVHKQFVNRVLGAA</sequence>
<organism evidence="1 2">
    <name type="scientific">Micavibrio aeruginosavorus</name>
    <dbReference type="NCBI Taxonomy" id="349221"/>
    <lineage>
        <taxon>Bacteria</taxon>
        <taxon>Pseudomonadati</taxon>
        <taxon>Bdellovibrionota</taxon>
        <taxon>Bdellovibrionia</taxon>
        <taxon>Bdellovibrionales</taxon>
        <taxon>Pseudobdellovibrionaceae</taxon>
        <taxon>Micavibrio</taxon>
    </lineage>
</organism>
<evidence type="ECO:0000313" key="1">
    <source>
        <dbReference type="EMBL" id="QQG36712.1"/>
    </source>
</evidence>
<evidence type="ECO:0008006" key="3">
    <source>
        <dbReference type="Google" id="ProtNLM"/>
    </source>
</evidence>
<reference evidence="1 2" key="1">
    <citation type="submission" date="2020-07" db="EMBL/GenBank/DDBJ databases">
        <title>Huge and variable diversity of episymbiotic CPR bacteria and DPANN archaea in groundwater ecosystems.</title>
        <authorList>
            <person name="He C.Y."/>
            <person name="Keren R."/>
            <person name="Whittaker M."/>
            <person name="Farag I.F."/>
            <person name="Doudna J."/>
            <person name="Cate J.H.D."/>
            <person name="Banfield J.F."/>
        </authorList>
    </citation>
    <scope>NUCLEOTIDE SEQUENCE [LARGE SCALE GENOMIC DNA]</scope>
    <source>
        <strain evidence="1">NC_groundwater_70_Ag_B-0.1um_54_66</strain>
    </source>
</reference>
<dbReference type="Proteomes" id="UP000595362">
    <property type="component" value="Chromosome"/>
</dbReference>
<dbReference type="AlphaFoldDB" id="A0A7T5R384"/>
<dbReference type="EMBL" id="CP066681">
    <property type="protein sequence ID" value="QQG36712.1"/>
    <property type="molecule type" value="Genomic_DNA"/>
</dbReference>
<evidence type="ECO:0000313" key="2">
    <source>
        <dbReference type="Proteomes" id="UP000595362"/>
    </source>
</evidence>
<protein>
    <recommendedName>
        <fullName evidence="3">DUF4760 domain-containing protein</fullName>
    </recommendedName>
</protein>
<proteinExistence type="predicted"/>
<name>A0A7T5R384_9BACT</name>